<dbReference type="AlphaFoldDB" id="A0A4S2MQL0"/>
<dbReference type="InParanoid" id="A0A4S2MQL0"/>
<evidence type="ECO:0000313" key="2">
    <source>
        <dbReference type="Proteomes" id="UP000298138"/>
    </source>
</evidence>
<dbReference type="EMBL" id="ML220151">
    <property type="protein sequence ID" value="TGZ77629.1"/>
    <property type="molecule type" value="Genomic_DNA"/>
</dbReference>
<proteinExistence type="predicted"/>
<keyword evidence="2" id="KW-1185">Reference proteome</keyword>
<accession>A0A4S2MQL0</accession>
<name>A0A4S2MQL0_9PEZI</name>
<sequence length="179" mass="19712">MQFRGMPTNNIAFGTPKWRFWDYAQRFATRFCALRYNGVYCKSTPSDTIHFACILTGLEHTEGIEVSRALSRSSGTVTSSPSTHVVGCIEYFDASQQVETAVEPKLLVDVNGEMELNNTPSTRIPPLQSAASGPTLFYASEALTPSPQTMGEDLTCGRLYLLPTTGFPPIIVVNVLLRR</sequence>
<gene>
    <name evidence="1" type="ORF">EX30DRAFT_195752</name>
</gene>
<dbReference type="Proteomes" id="UP000298138">
    <property type="component" value="Unassembled WGS sequence"/>
</dbReference>
<evidence type="ECO:0000313" key="1">
    <source>
        <dbReference type="EMBL" id="TGZ77629.1"/>
    </source>
</evidence>
<protein>
    <submittedName>
        <fullName evidence="1">Uncharacterized protein</fullName>
    </submittedName>
</protein>
<organism evidence="1 2">
    <name type="scientific">Ascodesmis nigricans</name>
    <dbReference type="NCBI Taxonomy" id="341454"/>
    <lineage>
        <taxon>Eukaryota</taxon>
        <taxon>Fungi</taxon>
        <taxon>Dikarya</taxon>
        <taxon>Ascomycota</taxon>
        <taxon>Pezizomycotina</taxon>
        <taxon>Pezizomycetes</taxon>
        <taxon>Pezizales</taxon>
        <taxon>Ascodesmidaceae</taxon>
        <taxon>Ascodesmis</taxon>
    </lineage>
</organism>
<reference evidence="1 2" key="1">
    <citation type="submission" date="2019-04" db="EMBL/GenBank/DDBJ databases">
        <title>Comparative genomics and transcriptomics to analyze fruiting body development in filamentous ascomycetes.</title>
        <authorList>
            <consortium name="DOE Joint Genome Institute"/>
            <person name="Lutkenhaus R."/>
            <person name="Traeger S."/>
            <person name="Breuer J."/>
            <person name="Kuo A."/>
            <person name="Lipzen A."/>
            <person name="Pangilinan J."/>
            <person name="Dilworth D."/>
            <person name="Sandor L."/>
            <person name="Poggeler S."/>
            <person name="Barry K."/>
            <person name="Grigoriev I.V."/>
            <person name="Nowrousian M."/>
        </authorList>
    </citation>
    <scope>NUCLEOTIDE SEQUENCE [LARGE SCALE GENOMIC DNA]</scope>
    <source>
        <strain evidence="1 2">CBS 389.68</strain>
    </source>
</reference>